<evidence type="ECO:0000313" key="2">
    <source>
        <dbReference type="EMBL" id="MYM40276.1"/>
    </source>
</evidence>
<dbReference type="InterPro" id="IPR029045">
    <property type="entry name" value="ClpP/crotonase-like_dom_sf"/>
</dbReference>
<dbReference type="InterPro" id="IPR011968">
    <property type="entry name" value="PaaB1"/>
</dbReference>
<comment type="similarity">
    <text evidence="1">Belongs to the enoyl-CoA hydratase/isomerase family.</text>
</comment>
<dbReference type="SUPFAM" id="SSF52096">
    <property type="entry name" value="ClpP/crotonase"/>
    <property type="match status" value="1"/>
</dbReference>
<sequence>MQYQNILFSIEAGIATLTLNRPDKLNSFTQAMHEEVRHALACVQQDSSVRVFVLAAAGRGFCAGQDLSDRAVAPGAPAVDLGESVEKNYAPLVLALRALPMPVICAVNGVAAGAGANLALACDIVVAGESASFVEVFCKLGLIPDTGGTYFLPRLVGNARAMGMAMLGEKIPAALAEQWGLIWKCVADAELAGTVQAMAVHFSTAPTRGLAFTKRALYASPQNTLAEQLALEAGMMSELGRSADYREGVAAFMEKRAPQFKGE</sequence>
<dbReference type="Gene3D" id="3.90.226.10">
    <property type="entry name" value="2-enoyl-CoA Hydratase, Chain A, domain 1"/>
    <property type="match status" value="1"/>
</dbReference>
<dbReference type="CDD" id="cd06558">
    <property type="entry name" value="crotonase-like"/>
    <property type="match status" value="1"/>
</dbReference>
<dbReference type="Gene3D" id="1.10.12.10">
    <property type="entry name" value="Lyase 2-enoyl-coa Hydratase, Chain A, domain 2"/>
    <property type="match status" value="1"/>
</dbReference>
<dbReference type="Pfam" id="PF00378">
    <property type="entry name" value="ECH_1"/>
    <property type="match status" value="1"/>
</dbReference>
<dbReference type="EC" id="5.3.3.18" evidence="2"/>
<dbReference type="Proteomes" id="UP000478090">
    <property type="component" value="Unassembled WGS sequence"/>
</dbReference>
<reference evidence="2 3" key="1">
    <citation type="submission" date="2019-12" db="EMBL/GenBank/DDBJ databases">
        <title>Novel species isolated from a subtropical stream in China.</title>
        <authorList>
            <person name="Lu H."/>
        </authorList>
    </citation>
    <scope>NUCLEOTIDE SEQUENCE [LARGE SCALE GENOMIC DNA]</scope>
    <source>
        <strain evidence="2 3">CY13W</strain>
    </source>
</reference>
<dbReference type="InterPro" id="IPR001753">
    <property type="entry name" value="Enoyl-CoA_hydra/iso"/>
</dbReference>
<keyword evidence="2" id="KW-0413">Isomerase</keyword>
<comment type="caution">
    <text evidence="2">The sequence shown here is derived from an EMBL/GenBank/DDBJ whole genome shotgun (WGS) entry which is preliminary data.</text>
</comment>
<dbReference type="EMBL" id="WWCM01000008">
    <property type="protein sequence ID" value="MYM40276.1"/>
    <property type="molecule type" value="Genomic_DNA"/>
</dbReference>
<organism evidence="2 3">
    <name type="scientific">Duganella qianjiadongensis</name>
    <dbReference type="NCBI Taxonomy" id="2692176"/>
    <lineage>
        <taxon>Bacteria</taxon>
        <taxon>Pseudomonadati</taxon>
        <taxon>Pseudomonadota</taxon>
        <taxon>Betaproteobacteria</taxon>
        <taxon>Burkholderiales</taxon>
        <taxon>Oxalobacteraceae</taxon>
        <taxon>Telluria group</taxon>
        <taxon>Duganella</taxon>
    </lineage>
</organism>
<accession>A0ABW9VMD6</accession>
<proteinExistence type="inferred from homology"/>
<keyword evidence="3" id="KW-1185">Reference proteome</keyword>
<protein>
    <submittedName>
        <fullName evidence="2">2-(1,2-epoxy-1,2-dihydrophenyl)acetyl-CoA isomerase</fullName>
        <ecNumber evidence="2">5.3.3.18</ecNumber>
    </submittedName>
</protein>
<name>A0ABW9VMD6_9BURK</name>
<dbReference type="GO" id="GO:0016853">
    <property type="term" value="F:isomerase activity"/>
    <property type="evidence" value="ECO:0007669"/>
    <property type="project" value="UniProtKB-KW"/>
</dbReference>
<dbReference type="PANTHER" id="PTHR43459">
    <property type="entry name" value="ENOYL-COA HYDRATASE"/>
    <property type="match status" value="1"/>
</dbReference>
<evidence type="ECO:0000256" key="1">
    <source>
        <dbReference type="ARBA" id="ARBA00005254"/>
    </source>
</evidence>
<dbReference type="NCBIfam" id="TIGR02280">
    <property type="entry name" value="PaaB1"/>
    <property type="match status" value="1"/>
</dbReference>
<dbReference type="RefSeq" id="WP_161039632.1">
    <property type="nucleotide sequence ID" value="NZ_WWCM01000008.1"/>
</dbReference>
<dbReference type="PANTHER" id="PTHR43459:SF1">
    <property type="entry name" value="EG:BACN32G11.4 PROTEIN"/>
    <property type="match status" value="1"/>
</dbReference>
<gene>
    <name evidence="2" type="ORF">GTP27_13175</name>
</gene>
<dbReference type="InterPro" id="IPR014748">
    <property type="entry name" value="Enoyl-CoA_hydra_C"/>
</dbReference>
<evidence type="ECO:0000313" key="3">
    <source>
        <dbReference type="Proteomes" id="UP000478090"/>
    </source>
</evidence>